<dbReference type="SUPFAM" id="SSF51735">
    <property type="entry name" value="NAD(P)-binding Rossmann-fold domains"/>
    <property type="match status" value="1"/>
</dbReference>
<feature type="non-terminal residue" evidence="1">
    <location>
        <position position="1"/>
    </location>
</feature>
<dbReference type="Gene3D" id="3.90.25.10">
    <property type="entry name" value="UDP-galactose 4-epimerase, domain 1"/>
    <property type="match status" value="1"/>
</dbReference>
<evidence type="ECO:0000313" key="1">
    <source>
        <dbReference type="EMBL" id="SVB36227.1"/>
    </source>
</evidence>
<accession>A0A382DF18</accession>
<protein>
    <recommendedName>
        <fullName evidence="2">NAD(P)-binding domain-containing protein</fullName>
    </recommendedName>
</protein>
<dbReference type="EMBL" id="UINC01038762">
    <property type="protein sequence ID" value="SVB36227.1"/>
    <property type="molecule type" value="Genomic_DNA"/>
</dbReference>
<dbReference type="AlphaFoldDB" id="A0A382DF18"/>
<dbReference type="InterPro" id="IPR036291">
    <property type="entry name" value="NAD(P)-bd_dom_sf"/>
</dbReference>
<sequence length="51" mass="5822">RGWIGDNPFILLDTSRMRSLDWKPTYGIRDSVVSTVDWLLDNVDVLDVAVT</sequence>
<proteinExistence type="predicted"/>
<reference evidence="1" key="1">
    <citation type="submission" date="2018-05" db="EMBL/GenBank/DDBJ databases">
        <authorList>
            <person name="Lanie J.A."/>
            <person name="Ng W.-L."/>
            <person name="Kazmierczak K.M."/>
            <person name="Andrzejewski T.M."/>
            <person name="Davidsen T.M."/>
            <person name="Wayne K.J."/>
            <person name="Tettelin H."/>
            <person name="Glass J.I."/>
            <person name="Rusch D."/>
            <person name="Podicherti R."/>
            <person name="Tsui H.-C.T."/>
            <person name="Winkler M.E."/>
        </authorList>
    </citation>
    <scope>NUCLEOTIDE SEQUENCE</scope>
</reference>
<name>A0A382DF18_9ZZZZ</name>
<organism evidence="1">
    <name type="scientific">marine metagenome</name>
    <dbReference type="NCBI Taxonomy" id="408172"/>
    <lineage>
        <taxon>unclassified sequences</taxon>
        <taxon>metagenomes</taxon>
        <taxon>ecological metagenomes</taxon>
    </lineage>
</organism>
<evidence type="ECO:0008006" key="2">
    <source>
        <dbReference type="Google" id="ProtNLM"/>
    </source>
</evidence>
<gene>
    <name evidence="1" type="ORF">METZ01_LOCUS189081</name>
</gene>